<proteinExistence type="evidence at transcript level"/>
<keyword evidence="2" id="KW-0548">Nucleotidyltransferase</keyword>
<protein>
    <submittedName>
        <fullName evidence="2">Putative endonuclease-reverse transcriptase</fullName>
    </submittedName>
</protein>
<dbReference type="PANTHER" id="PTHR47027:SF20">
    <property type="entry name" value="REVERSE TRANSCRIPTASE-LIKE PROTEIN WITH RNA-DIRECTED DNA POLYMERASE DOMAIN"/>
    <property type="match status" value="1"/>
</dbReference>
<dbReference type="CDD" id="cd01650">
    <property type="entry name" value="RT_nLTR_like"/>
    <property type="match status" value="1"/>
</dbReference>
<accession>A0A023F6B3</accession>
<feature type="non-terminal residue" evidence="2">
    <location>
        <position position="1"/>
    </location>
</feature>
<dbReference type="PROSITE" id="PS50878">
    <property type="entry name" value="RT_POL"/>
    <property type="match status" value="1"/>
</dbReference>
<dbReference type="Pfam" id="PF00078">
    <property type="entry name" value="RVT_1"/>
    <property type="match status" value="1"/>
</dbReference>
<evidence type="ECO:0000313" key="2">
    <source>
        <dbReference type="EMBL" id="JAC16759.1"/>
    </source>
</evidence>
<feature type="domain" description="Reverse transcriptase" evidence="1">
    <location>
        <begin position="1"/>
        <end position="257"/>
    </location>
</feature>
<dbReference type="InterPro" id="IPR000477">
    <property type="entry name" value="RT_dom"/>
</dbReference>
<dbReference type="AlphaFoldDB" id="A0A023F6B3"/>
<dbReference type="GO" id="GO:0003964">
    <property type="term" value="F:RNA-directed DNA polymerase activity"/>
    <property type="evidence" value="ECO:0007669"/>
    <property type="project" value="UniProtKB-KW"/>
</dbReference>
<keyword evidence="2" id="KW-0695">RNA-directed DNA polymerase</keyword>
<reference evidence="2" key="1">
    <citation type="journal article" date="2014" name="PLoS Negl. Trop. Dis.">
        <title>An updated insight into the Sialotranscriptome of Triatoma infestans: developmental stage and geographic variations.</title>
        <authorList>
            <person name="Schwarz A."/>
            <person name="Medrano-Mercado N."/>
            <person name="Schaub G.A."/>
            <person name="Struchiner C.J."/>
            <person name="Bargues M.D."/>
            <person name="Levy M.Z."/>
            <person name="Ribeiro J.M."/>
        </authorList>
    </citation>
    <scope>NUCLEOTIDE SEQUENCE</scope>
    <source>
        <strain evidence="2">Chile</strain>
        <tissue evidence="2">Salivary glands</tissue>
    </source>
</reference>
<keyword evidence="2" id="KW-0808">Transferase</keyword>
<dbReference type="EMBL" id="GBBI01001953">
    <property type="protein sequence ID" value="JAC16759.1"/>
    <property type="molecule type" value="mRNA"/>
</dbReference>
<sequence length="588" mass="68222">KKNDVSDPYNYRPISFVNSITKLFTSILYNRLITWVESRGLIPQEQMGFRRGRGCGDAIFALAGAISINLRLKRTHVFGTFVDLKRAFDSVPHAQLWSKLNGLGLNGKLLRVVMSFYNGTNIVISQGDSYSSEIPFTQGVLQGEILSPLLFALYICDLVCFFDSNGALGVDIASNKSLNMILYADDIVMLSSTRNDAQCQLNLLEKYCQLWVLTVNVDKTVVLPFQRGSRLGEIKHLFYKSSRLNFVKKFTYLGVVFTSSLKFRTACEESIKKFNIAKSLVINILRNCKSDTWSTKVRLFESLAESVLLFVSEVWACDYSDQIERGQIRFLKTILGLARTTPDSYVRVETGRIHTKWKIFKRMINWYIKLLNMDSDSLTKIIYNRMAELVDINLIYNWCCTFKSYLISIDKLEILNIQSSSQLVRIKNDLIESFKNYLISKDIEFVMNSSFNLHFRFCSSLTFGEEYLLNNRCHINKIRIFAQLRLLNKKYPSLYLNLKKYKFFPDSLCSLCALNHKDNIYHFLFYCNKLDKLREKYLAKYINFSLVSNEEYVSMETLFYNSDFNKINDIYLYVLKGLEVRAINCLNN</sequence>
<keyword evidence="2" id="KW-0255">Endonuclease</keyword>
<dbReference type="PANTHER" id="PTHR47027">
    <property type="entry name" value="REVERSE TRANSCRIPTASE DOMAIN-CONTAINING PROTEIN"/>
    <property type="match status" value="1"/>
</dbReference>
<dbReference type="SUPFAM" id="SSF56672">
    <property type="entry name" value="DNA/RNA polymerases"/>
    <property type="match status" value="1"/>
</dbReference>
<name>A0A023F6B3_TRIIF</name>
<keyword evidence="2" id="KW-0540">Nuclease</keyword>
<dbReference type="InterPro" id="IPR043502">
    <property type="entry name" value="DNA/RNA_pol_sf"/>
</dbReference>
<evidence type="ECO:0000259" key="1">
    <source>
        <dbReference type="PROSITE" id="PS50878"/>
    </source>
</evidence>
<dbReference type="GO" id="GO:0004519">
    <property type="term" value="F:endonuclease activity"/>
    <property type="evidence" value="ECO:0007669"/>
    <property type="project" value="UniProtKB-KW"/>
</dbReference>
<keyword evidence="2" id="KW-0378">Hydrolase</keyword>
<organism evidence="2">
    <name type="scientific">Triatoma infestans</name>
    <name type="common">Assassin bug</name>
    <dbReference type="NCBI Taxonomy" id="30076"/>
    <lineage>
        <taxon>Eukaryota</taxon>
        <taxon>Metazoa</taxon>
        <taxon>Ecdysozoa</taxon>
        <taxon>Arthropoda</taxon>
        <taxon>Hexapoda</taxon>
        <taxon>Insecta</taxon>
        <taxon>Pterygota</taxon>
        <taxon>Neoptera</taxon>
        <taxon>Paraneoptera</taxon>
        <taxon>Hemiptera</taxon>
        <taxon>Heteroptera</taxon>
        <taxon>Panheteroptera</taxon>
        <taxon>Cimicomorpha</taxon>
        <taxon>Reduviidae</taxon>
        <taxon>Triatominae</taxon>
        <taxon>Triatoma</taxon>
    </lineage>
</organism>